<evidence type="ECO:0000313" key="12">
    <source>
        <dbReference type="Proteomes" id="UP000054107"/>
    </source>
</evidence>
<sequence>MQQQGALTQYLMHQKACTMDMPKYQHKDSLRSYIRSFETHANEIGITEKSMLVPMLSKLMPDDIRLWMVNLNSNVRQDWENTVKELLAYYAVSEDEENRQAIKKLKNTIEKPKQSIREHATGWFLQYRIILNSRAIFPVADARTMFIQSFHDLGFRATFTAAVANSLQVTMHSLVDLALKIGENLSPSDDSHDVKTDTTTTSEDPIEVDYVRGKPTSKSPRKPRYNKQTTKKYEGVPRLYDRHGNPVCGHCQGSHRNIDCSKERSSKSSTVEALDTADDDDLVEIGAIQGHYVQHIMSTSTSSFTPTSDVVISGRTVSALWDSGSAITVISNRLCKSLSLTVDPTEVMQYVDVNNVVNSTVGTVHLSLFGDTITIQVVEGLARDLIFGFNLMNRWNVVLYTKASHILITVQNTKFKVVIHHSTRKDDDRVFASEPKHHPQIQEVLDKYSSILAHKNDKPGVTNLAEFFIDTGDHAPIYSAPRPYHPKIQQQIDDKFQELIENVICSKVDFTEWGSSVTVVPKPDGSVRLCGNYVKLNAITKPVKYPFVNLHLALQSLGHAKVFSKVDLLSSYHQVPIHESDKVKTTLVTATSTYIFHTMGMGMKNCPAIFQALMDKVLGDMRYRVAIGYQDDVILYSLTWEQNLKDLNQLLQRLQDANLTINLDKCEFAVEKVKFLGFIVSQEGVHADPEKVTPINKLPPPANIKDLERFLGMTGVYSKFISKYQILAEPLRRLKVKDTPFVWTTEQQDAFLSLKQCLKELLTLQQPDFEKQFELHCDAANTAGIAVVLCQKVDGTSYPLAFASRALTKHEKNYSIRELEALAIVFGVKKFRVYLERNQFLVSTDHSSLQWLLSTNQDKQPRLWRWCIFLQSYDFVVKYVPGKYNLAPDALSRSTVFGLTVSTRLDNVPWGEEQKLDESLATHYWKGPRQDPSFTVVEGGSTSCYQSIGIYYKTTSSWLYRNKRYLKYYKNSTATT</sequence>
<gene>
    <name evidence="11" type="primary">PARPA_00227.1 scaffold 559</name>
</gene>
<dbReference type="CDD" id="cd01647">
    <property type="entry name" value="RT_LTR"/>
    <property type="match status" value="1"/>
</dbReference>
<dbReference type="GO" id="GO:0004519">
    <property type="term" value="F:endonuclease activity"/>
    <property type="evidence" value="ECO:0007669"/>
    <property type="project" value="UniProtKB-KW"/>
</dbReference>
<dbReference type="InterPro" id="IPR021109">
    <property type="entry name" value="Peptidase_aspartic_dom_sf"/>
</dbReference>
<keyword evidence="4" id="KW-0540">Nuclease</keyword>
<keyword evidence="8" id="KW-0175">Coiled coil</keyword>
<dbReference type="PROSITE" id="PS50878">
    <property type="entry name" value="RT_POL"/>
    <property type="match status" value="1"/>
</dbReference>
<feature type="region of interest" description="Disordered" evidence="9">
    <location>
        <begin position="186"/>
        <end position="229"/>
    </location>
</feature>
<keyword evidence="12" id="KW-1185">Reference proteome</keyword>
<dbReference type="InterPro" id="IPR050951">
    <property type="entry name" value="Retrovirus_Pol_polyprotein"/>
</dbReference>
<dbReference type="Gene3D" id="3.10.10.10">
    <property type="entry name" value="HIV Type 1 Reverse Transcriptase, subunit A, domain 1"/>
    <property type="match status" value="1"/>
</dbReference>
<dbReference type="FunFam" id="3.10.20.370:FF:000001">
    <property type="entry name" value="Retrovirus-related Pol polyprotein from transposon 17.6-like protein"/>
    <property type="match status" value="1"/>
</dbReference>
<dbReference type="Pfam" id="PF00078">
    <property type="entry name" value="RVT_1"/>
    <property type="match status" value="1"/>
</dbReference>
<keyword evidence="7" id="KW-0695">RNA-directed DNA polymerase</keyword>
<dbReference type="InterPro" id="IPR041373">
    <property type="entry name" value="RT_RNaseH"/>
</dbReference>
<dbReference type="Proteomes" id="UP000054107">
    <property type="component" value="Unassembled WGS sequence"/>
</dbReference>
<dbReference type="EC" id="2.7.7.49" evidence="1"/>
<evidence type="ECO:0000256" key="8">
    <source>
        <dbReference type="SAM" id="Coils"/>
    </source>
</evidence>
<evidence type="ECO:0000256" key="4">
    <source>
        <dbReference type="ARBA" id="ARBA00022722"/>
    </source>
</evidence>
<dbReference type="GO" id="GO:0016787">
    <property type="term" value="F:hydrolase activity"/>
    <property type="evidence" value="ECO:0007669"/>
    <property type="project" value="UniProtKB-KW"/>
</dbReference>
<evidence type="ECO:0000256" key="9">
    <source>
        <dbReference type="SAM" id="MobiDB-lite"/>
    </source>
</evidence>
<evidence type="ECO:0000256" key="3">
    <source>
        <dbReference type="ARBA" id="ARBA00022695"/>
    </source>
</evidence>
<dbReference type="GO" id="GO:0003964">
    <property type="term" value="F:RNA-directed DNA polymerase activity"/>
    <property type="evidence" value="ECO:0007669"/>
    <property type="project" value="UniProtKB-KW"/>
</dbReference>
<keyword evidence="5" id="KW-0255">Endonuclease</keyword>
<evidence type="ECO:0000256" key="7">
    <source>
        <dbReference type="ARBA" id="ARBA00022918"/>
    </source>
</evidence>
<feature type="domain" description="Reverse transcriptase" evidence="10">
    <location>
        <begin position="501"/>
        <end position="680"/>
    </location>
</feature>
<evidence type="ECO:0000259" key="10">
    <source>
        <dbReference type="PROSITE" id="PS50878"/>
    </source>
</evidence>
<dbReference type="Gene3D" id="2.40.70.10">
    <property type="entry name" value="Acid Proteases"/>
    <property type="match status" value="1"/>
</dbReference>
<dbReference type="InterPro" id="IPR043128">
    <property type="entry name" value="Rev_trsase/Diguanyl_cyclase"/>
</dbReference>
<protein>
    <recommendedName>
        <fullName evidence="1">RNA-directed DNA polymerase</fullName>
        <ecNumber evidence="1">2.7.7.49</ecNumber>
    </recommendedName>
</protein>
<name>A0A0B7MVV3_9FUNG</name>
<dbReference type="AlphaFoldDB" id="A0A0B7MVV3"/>
<dbReference type="Pfam" id="PF17917">
    <property type="entry name" value="RT_RNaseH"/>
    <property type="match status" value="1"/>
</dbReference>
<proteinExistence type="predicted"/>
<accession>A0A0B7MVV3</accession>
<dbReference type="InterPro" id="IPR000477">
    <property type="entry name" value="RT_dom"/>
</dbReference>
<evidence type="ECO:0000256" key="1">
    <source>
        <dbReference type="ARBA" id="ARBA00012493"/>
    </source>
</evidence>
<evidence type="ECO:0000256" key="5">
    <source>
        <dbReference type="ARBA" id="ARBA00022759"/>
    </source>
</evidence>
<reference evidence="11 12" key="1">
    <citation type="submission" date="2014-09" db="EMBL/GenBank/DDBJ databases">
        <authorList>
            <person name="Ellenberger Sabrina"/>
        </authorList>
    </citation>
    <scope>NUCLEOTIDE SEQUENCE [LARGE SCALE GENOMIC DNA]</scope>
    <source>
        <strain evidence="11 12">CBS 412.66</strain>
    </source>
</reference>
<dbReference type="PANTHER" id="PTHR37984:SF5">
    <property type="entry name" value="PROTEIN NYNRIN-LIKE"/>
    <property type="match status" value="1"/>
</dbReference>
<evidence type="ECO:0000256" key="2">
    <source>
        <dbReference type="ARBA" id="ARBA00022679"/>
    </source>
</evidence>
<keyword evidence="3" id="KW-0548">Nucleotidyltransferase</keyword>
<dbReference type="OrthoDB" id="116078at2759"/>
<dbReference type="EMBL" id="LN718922">
    <property type="protein sequence ID" value="CEP06964.1"/>
    <property type="molecule type" value="Genomic_DNA"/>
</dbReference>
<organism evidence="11 12">
    <name type="scientific">Parasitella parasitica</name>
    <dbReference type="NCBI Taxonomy" id="35722"/>
    <lineage>
        <taxon>Eukaryota</taxon>
        <taxon>Fungi</taxon>
        <taxon>Fungi incertae sedis</taxon>
        <taxon>Mucoromycota</taxon>
        <taxon>Mucoromycotina</taxon>
        <taxon>Mucoromycetes</taxon>
        <taxon>Mucorales</taxon>
        <taxon>Mucorineae</taxon>
        <taxon>Mucoraceae</taxon>
        <taxon>Parasitella</taxon>
    </lineage>
</organism>
<feature type="coiled-coil region" evidence="8">
    <location>
        <begin position="637"/>
        <end position="664"/>
    </location>
</feature>
<dbReference type="SUPFAM" id="SSF50630">
    <property type="entry name" value="Acid proteases"/>
    <property type="match status" value="1"/>
</dbReference>
<evidence type="ECO:0000313" key="11">
    <source>
        <dbReference type="EMBL" id="CEP06964.1"/>
    </source>
</evidence>
<dbReference type="Gene3D" id="3.30.70.270">
    <property type="match status" value="2"/>
</dbReference>
<dbReference type="FunFam" id="3.30.70.270:FF:000020">
    <property type="entry name" value="Transposon Tf2-6 polyprotein-like Protein"/>
    <property type="match status" value="1"/>
</dbReference>
<dbReference type="InterPro" id="IPR043502">
    <property type="entry name" value="DNA/RNA_pol_sf"/>
</dbReference>
<dbReference type="PANTHER" id="PTHR37984">
    <property type="entry name" value="PROTEIN CBG26694"/>
    <property type="match status" value="1"/>
</dbReference>
<dbReference type="STRING" id="35722.A0A0B7MVV3"/>
<dbReference type="SUPFAM" id="SSF56672">
    <property type="entry name" value="DNA/RNA polymerases"/>
    <property type="match status" value="1"/>
</dbReference>
<evidence type="ECO:0000256" key="6">
    <source>
        <dbReference type="ARBA" id="ARBA00022801"/>
    </source>
</evidence>
<dbReference type="CDD" id="cd09274">
    <property type="entry name" value="RNase_HI_RT_Ty3"/>
    <property type="match status" value="1"/>
</dbReference>
<keyword evidence="6" id="KW-0378">Hydrolase</keyword>
<keyword evidence="2" id="KW-0808">Transferase</keyword>
<dbReference type="CDD" id="cd00303">
    <property type="entry name" value="retropepsin_like"/>
    <property type="match status" value="1"/>
</dbReference>